<keyword evidence="3" id="KW-1185">Reference proteome</keyword>
<gene>
    <name evidence="2" type="ORF">J421_4061</name>
</gene>
<dbReference type="EMBL" id="CP007128">
    <property type="protein sequence ID" value="AHG91598.1"/>
    <property type="molecule type" value="Genomic_DNA"/>
</dbReference>
<dbReference type="Proteomes" id="UP000019151">
    <property type="component" value="Chromosome"/>
</dbReference>
<protein>
    <submittedName>
        <fullName evidence="2">Uncharacterized protein</fullName>
    </submittedName>
</protein>
<dbReference type="AlphaFoldDB" id="W0RQ07"/>
<evidence type="ECO:0000313" key="3">
    <source>
        <dbReference type="Proteomes" id="UP000019151"/>
    </source>
</evidence>
<dbReference type="KEGG" id="gba:J421_4061"/>
<name>W0RQ07_9BACT</name>
<reference evidence="2 3" key="1">
    <citation type="journal article" date="2014" name="Genome Announc.">
        <title>Genome Sequence and Methylome of Soil Bacterium Gemmatirosa kalamazoonensis KBS708T, a Member of the Rarely Cultivated Gemmatimonadetes Phylum.</title>
        <authorList>
            <person name="Debruyn J.M."/>
            <person name="Radosevich M."/>
            <person name="Wommack K.E."/>
            <person name="Polson S.W."/>
            <person name="Hauser L.J."/>
            <person name="Fawaz M.N."/>
            <person name="Korlach J."/>
            <person name="Tsai Y.C."/>
        </authorList>
    </citation>
    <scope>NUCLEOTIDE SEQUENCE [LARGE SCALE GENOMIC DNA]</scope>
    <source>
        <strain evidence="2 3">KBS708</strain>
    </source>
</reference>
<dbReference type="InParanoid" id="W0RQ07"/>
<dbReference type="RefSeq" id="WP_025413042.1">
    <property type="nucleotide sequence ID" value="NZ_CP007128.1"/>
</dbReference>
<proteinExistence type="predicted"/>
<organism evidence="2 3">
    <name type="scientific">Gemmatirosa kalamazoonensis</name>
    <dbReference type="NCBI Taxonomy" id="861299"/>
    <lineage>
        <taxon>Bacteria</taxon>
        <taxon>Pseudomonadati</taxon>
        <taxon>Gemmatimonadota</taxon>
        <taxon>Gemmatimonadia</taxon>
        <taxon>Gemmatimonadales</taxon>
        <taxon>Gemmatimonadaceae</taxon>
        <taxon>Gemmatirosa</taxon>
    </lineage>
</organism>
<feature type="region of interest" description="Disordered" evidence="1">
    <location>
        <begin position="47"/>
        <end position="76"/>
    </location>
</feature>
<accession>W0RQ07</accession>
<evidence type="ECO:0000256" key="1">
    <source>
        <dbReference type="SAM" id="MobiDB-lite"/>
    </source>
</evidence>
<feature type="compositionally biased region" description="Basic and acidic residues" evidence="1">
    <location>
        <begin position="64"/>
        <end position="76"/>
    </location>
</feature>
<dbReference type="HOGENOM" id="CLU_2649295_0_0_0"/>
<evidence type="ECO:0000313" key="2">
    <source>
        <dbReference type="EMBL" id="AHG91598.1"/>
    </source>
</evidence>
<sequence length="76" mass="8339">MTLRFGDRTSGDGAIHCRRCGHGITLRGGDAVPRCYCGGDEFEEPGDERAEVTASSRGASFPHDFPRDFRRGDPPR</sequence>